<name>A0A0G2EFC9_PHACM</name>
<dbReference type="InterPro" id="IPR011990">
    <property type="entry name" value="TPR-like_helical_dom_sf"/>
</dbReference>
<feature type="region of interest" description="Disordered" evidence="4">
    <location>
        <begin position="700"/>
        <end position="726"/>
    </location>
</feature>
<evidence type="ECO:0000256" key="4">
    <source>
        <dbReference type="SAM" id="MobiDB-lite"/>
    </source>
</evidence>
<reference evidence="5 6" key="1">
    <citation type="submission" date="2015-05" db="EMBL/GenBank/DDBJ databases">
        <title>Distinctive expansion of gene families associated with plant cell wall degradation and secondary metabolism in the genomes of grapevine trunk pathogens.</title>
        <authorList>
            <person name="Lawrence D.P."/>
            <person name="Travadon R."/>
            <person name="Rolshausen P.E."/>
            <person name="Baumgartner K."/>
        </authorList>
    </citation>
    <scope>NUCLEOTIDE SEQUENCE [LARGE SCALE GENOMIC DNA]</scope>
    <source>
        <strain evidence="5">UCRPC4</strain>
    </source>
</reference>
<dbReference type="InterPro" id="IPR024319">
    <property type="entry name" value="ATPase_expression_mit"/>
</dbReference>
<dbReference type="GO" id="GO:0005739">
    <property type="term" value="C:mitochondrion"/>
    <property type="evidence" value="ECO:0007669"/>
    <property type="project" value="UniProtKB-SubCell"/>
</dbReference>
<reference evidence="5 6" key="2">
    <citation type="submission" date="2015-05" db="EMBL/GenBank/DDBJ databases">
        <authorList>
            <person name="Morales-Cruz A."/>
            <person name="Amrine K.C."/>
            <person name="Cantu D."/>
        </authorList>
    </citation>
    <scope>NUCLEOTIDE SEQUENCE [LARGE SCALE GENOMIC DNA]</scope>
    <source>
        <strain evidence="5">UCRPC4</strain>
    </source>
</reference>
<sequence length="726" mass="84371">MHPSFSSRDQYQPQPRVPQYYRATPVVPSFLRDVVAGLRDDDGQTALVIAAQEAKAQYQNYLEELDGAYWLHPGMREVLRDGQPDRVLHALRHEEWGLNFLENASPSLFEGTLKLIPPSHFLAPYRANYLQFLQKKDPDRIVNLREVKVRPQVDSKVKGLYRVYTNLQDRFDNFSNNVDIILRQRRHFQHPLTLEEFVYLLEVAREMGDGDLADATFYEMSAVVEPDLRCYNHYMAAKVWANAWDFYERDSRYVTRRMLSLRQEEKRRIGFTGHRVGENGIRKQIIQVLHEMTDRGFEATCETFSHVIVAMGREGDLDGVKNVLRSIWRIDLDLLQQYDEDELDTTPNYFDRASPLRPTPSFLFSVAHAFCINREPLLALTAVDYISRLYDMQIPFEVWQELLEAMLLKTIRRRWKKVDPERHIGTIPYSTFEDFWSIMLDQPHNVEPCETMHLFKAKAALRTIQTKQLFDSIGTAVKMLDNAECEAYTLLNDFLDLCEDLAASTDFVENTMCIPAIWFDMRNEIIQVQMQLDAVLNRIFVTIVQILRSRAVPKTQEAYAWERVVIPKMVMVFEEFLPNDVRFRTTGGEAVIHGLRRDRNKILDRKAGRIRTYLGLLRLGIDDVPYDALISNIRTIAESRIAFSPICFHCGQRDHPTVLCQSPRRTKTPGKPPRSLDRAAEENLRNQVEEKFAASSRYVLSGEDDDLDPKYWEDGAMLGDEEGEHT</sequence>
<dbReference type="Gene3D" id="1.25.40.10">
    <property type="entry name" value="Tetratricopeptide repeat domain"/>
    <property type="match status" value="1"/>
</dbReference>
<protein>
    <submittedName>
        <fullName evidence="5">Uncharacterized protein</fullName>
    </submittedName>
</protein>
<evidence type="ECO:0000256" key="2">
    <source>
        <dbReference type="ARBA" id="ARBA00022946"/>
    </source>
</evidence>
<keyword evidence="2" id="KW-0809">Transit peptide</keyword>
<comment type="subcellular location">
    <subcellularLocation>
        <location evidence="1">Mitochondrion</location>
    </subcellularLocation>
</comment>
<dbReference type="AlphaFoldDB" id="A0A0G2EFC9"/>
<evidence type="ECO:0000256" key="1">
    <source>
        <dbReference type="ARBA" id="ARBA00004173"/>
    </source>
</evidence>
<evidence type="ECO:0000256" key="3">
    <source>
        <dbReference type="ARBA" id="ARBA00023128"/>
    </source>
</evidence>
<keyword evidence="3" id="KW-0496">Mitochondrion</keyword>
<keyword evidence="6" id="KW-1185">Reference proteome</keyword>
<dbReference type="Proteomes" id="UP000053317">
    <property type="component" value="Unassembled WGS sequence"/>
</dbReference>
<comment type="caution">
    <text evidence="5">The sequence shown here is derived from an EMBL/GenBank/DDBJ whole genome shotgun (WGS) entry which is preliminary data.</text>
</comment>
<dbReference type="Pfam" id="PF12921">
    <property type="entry name" value="ATP13"/>
    <property type="match status" value="1"/>
</dbReference>
<accession>A0A0G2EFC9</accession>
<evidence type="ECO:0000313" key="6">
    <source>
        <dbReference type="Proteomes" id="UP000053317"/>
    </source>
</evidence>
<dbReference type="OrthoDB" id="185373at2759"/>
<feature type="compositionally biased region" description="Basic and acidic residues" evidence="4">
    <location>
        <begin position="674"/>
        <end position="683"/>
    </location>
</feature>
<proteinExistence type="predicted"/>
<gene>
    <name evidence="5" type="ORF">UCRPC4_g03855</name>
</gene>
<evidence type="ECO:0000313" key="5">
    <source>
        <dbReference type="EMBL" id="KKY21159.1"/>
    </source>
</evidence>
<dbReference type="EMBL" id="LCWF01000087">
    <property type="protein sequence ID" value="KKY21159.1"/>
    <property type="molecule type" value="Genomic_DNA"/>
</dbReference>
<organism evidence="5 6">
    <name type="scientific">Phaeomoniella chlamydospora</name>
    <name type="common">Phaeoacremonium chlamydosporum</name>
    <dbReference type="NCBI Taxonomy" id="158046"/>
    <lineage>
        <taxon>Eukaryota</taxon>
        <taxon>Fungi</taxon>
        <taxon>Dikarya</taxon>
        <taxon>Ascomycota</taxon>
        <taxon>Pezizomycotina</taxon>
        <taxon>Eurotiomycetes</taxon>
        <taxon>Chaetothyriomycetidae</taxon>
        <taxon>Phaeomoniellales</taxon>
        <taxon>Phaeomoniellaceae</taxon>
        <taxon>Phaeomoniella</taxon>
    </lineage>
</organism>
<feature type="region of interest" description="Disordered" evidence="4">
    <location>
        <begin position="662"/>
        <end position="683"/>
    </location>
</feature>